<keyword evidence="17" id="KW-1185">Reference proteome</keyword>
<accession>A0AAV6VA27</accession>
<organism evidence="16 17">
    <name type="scientific">Oedothorax gibbosus</name>
    <dbReference type="NCBI Taxonomy" id="931172"/>
    <lineage>
        <taxon>Eukaryota</taxon>
        <taxon>Metazoa</taxon>
        <taxon>Ecdysozoa</taxon>
        <taxon>Arthropoda</taxon>
        <taxon>Chelicerata</taxon>
        <taxon>Arachnida</taxon>
        <taxon>Araneae</taxon>
        <taxon>Araneomorphae</taxon>
        <taxon>Entelegynae</taxon>
        <taxon>Araneoidea</taxon>
        <taxon>Linyphiidae</taxon>
        <taxon>Erigoninae</taxon>
        <taxon>Oedothorax</taxon>
    </lineage>
</organism>
<keyword evidence="10" id="KW-0325">Glycoprotein</keyword>
<evidence type="ECO:0000256" key="9">
    <source>
        <dbReference type="ARBA" id="ARBA00023170"/>
    </source>
</evidence>
<protein>
    <recommendedName>
        <fullName evidence="18">Glutamate receptor</fullName>
    </recommendedName>
</protein>
<feature type="transmembrane region" description="Helical" evidence="13">
    <location>
        <begin position="551"/>
        <end position="572"/>
    </location>
</feature>
<evidence type="ECO:0000313" key="16">
    <source>
        <dbReference type="EMBL" id="KAG8193590.1"/>
    </source>
</evidence>
<dbReference type="AlphaFoldDB" id="A0AAV6VA27"/>
<keyword evidence="11" id="KW-1071">Ligand-gated ion channel</keyword>
<dbReference type="InterPro" id="IPR001320">
    <property type="entry name" value="Iontro_rcpt_C"/>
</dbReference>
<reference evidence="16 17" key="1">
    <citation type="journal article" date="2022" name="Nat. Ecol. Evol.">
        <title>A masculinizing supergene underlies an exaggerated male reproductive morph in a spider.</title>
        <authorList>
            <person name="Hendrickx F."/>
            <person name="De Corte Z."/>
            <person name="Sonet G."/>
            <person name="Van Belleghem S.M."/>
            <person name="Kostlbacher S."/>
            <person name="Vangestel C."/>
        </authorList>
    </citation>
    <scope>NUCLEOTIDE SEQUENCE [LARGE SCALE GENOMIC DNA]</scope>
    <source>
        <strain evidence="16">W744_W776</strain>
    </source>
</reference>
<keyword evidence="8 13" id="KW-0472">Membrane</keyword>
<evidence type="ECO:0000256" key="11">
    <source>
        <dbReference type="ARBA" id="ARBA00023286"/>
    </source>
</evidence>
<dbReference type="PANTHER" id="PTHR42643">
    <property type="entry name" value="IONOTROPIC RECEPTOR 20A-RELATED"/>
    <property type="match status" value="1"/>
</dbReference>
<evidence type="ECO:0000256" key="10">
    <source>
        <dbReference type="ARBA" id="ARBA00023180"/>
    </source>
</evidence>
<evidence type="ECO:0000256" key="3">
    <source>
        <dbReference type="ARBA" id="ARBA00022448"/>
    </source>
</evidence>
<dbReference type="GO" id="GO:0050906">
    <property type="term" value="P:detection of stimulus involved in sensory perception"/>
    <property type="evidence" value="ECO:0007669"/>
    <property type="project" value="UniProtKB-ARBA"/>
</dbReference>
<evidence type="ECO:0000259" key="15">
    <source>
        <dbReference type="Pfam" id="PF10613"/>
    </source>
</evidence>
<evidence type="ECO:0000256" key="13">
    <source>
        <dbReference type="SAM" id="Phobius"/>
    </source>
</evidence>
<evidence type="ECO:0000256" key="4">
    <source>
        <dbReference type="ARBA" id="ARBA00022475"/>
    </source>
</evidence>
<dbReference type="SUPFAM" id="SSF53850">
    <property type="entry name" value="Periplasmic binding protein-like II"/>
    <property type="match status" value="1"/>
</dbReference>
<name>A0AAV6VA27_9ARAC</name>
<feature type="domain" description="Ionotropic glutamate receptor L-glutamate and glycine-binding" evidence="15">
    <location>
        <begin position="358"/>
        <end position="464"/>
    </location>
</feature>
<evidence type="ECO:0008006" key="18">
    <source>
        <dbReference type="Google" id="ProtNLM"/>
    </source>
</evidence>
<dbReference type="PANTHER" id="PTHR42643:SF24">
    <property type="entry name" value="IONOTROPIC RECEPTOR 60A"/>
    <property type="match status" value="1"/>
</dbReference>
<evidence type="ECO:0000256" key="6">
    <source>
        <dbReference type="ARBA" id="ARBA00022989"/>
    </source>
</evidence>
<feature type="transmembrane region" description="Helical" evidence="13">
    <location>
        <begin position="481"/>
        <end position="503"/>
    </location>
</feature>
<dbReference type="Gene3D" id="3.40.190.10">
    <property type="entry name" value="Periplasmic binding protein-like II"/>
    <property type="match status" value="1"/>
</dbReference>
<dbReference type="GO" id="GO:0015276">
    <property type="term" value="F:ligand-gated monoatomic ion channel activity"/>
    <property type="evidence" value="ECO:0007669"/>
    <property type="project" value="InterPro"/>
</dbReference>
<keyword evidence="3" id="KW-0813">Transport</keyword>
<dbReference type="EMBL" id="JAFNEN010000118">
    <property type="protein sequence ID" value="KAG8193590.1"/>
    <property type="molecule type" value="Genomic_DNA"/>
</dbReference>
<keyword evidence="5 13" id="KW-0812">Transmembrane</keyword>
<dbReference type="InterPro" id="IPR052192">
    <property type="entry name" value="Insect_Ionotropic_Sensory_Rcpt"/>
</dbReference>
<dbReference type="InterPro" id="IPR019594">
    <property type="entry name" value="Glu/Gly-bd"/>
</dbReference>
<sequence length="608" mass="67930">MSMHFVYSFAVVLYGDCDAPVTNILHLLRKSVGLSFFEGDHQTKTNFKNKEAKSLRHDISDACHWVSEGSVAVFAVTGKGYTWGGIDTTAHDYNLPHLVTSDPCTRTCATPSFDDKPWQKEIAVFEYLKNEYLQDVIVIQEGNDVVGGLLSSLLASNGVRVSHIHVGGTSDAGPSFLRNEELFFDTWNLADLTEEGRMLVSLGDGEVADEIILKLLSSSIHKMRTKVLVSGSPSMWQERLLGVTAYEVDLTLVSGIGARAADCPAAFEIMSTKSNVYQKIDETCSALTPYNKTLGETILKNVQASLLPGRCCGQSAEYTIWRSFPAENGTQRLRPVAVWANDTGLMRMEPLHLQPLHLRIALLQYRPFVTFNITDGKVVLEDCVLKEILRYVGGRLNFSFSFVAAPEDNWGTKSGNEWTGAIGMIVKGEADVIPYLTITQTRFEAVQFTEPLTSVAYGILIKFPEEPPRALLFLRLYKTEVWLLLFLSALVMSYILCKLHTFSWRFRNPKETQKHLCSFVRCLWLVFGIMLQQGGTHLPVTTSGRLLLATWWLSVMVITTTYSANLIAFLAIPDIHLVVRTLEDLALHKTVNLVIKEGCPVLEDFQVR</sequence>
<evidence type="ECO:0000256" key="8">
    <source>
        <dbReference type="ARBA" id="ARBA00023136"/>
    </source>
</evidence>
<evidence type="ECO:0000256" key="1">
    <source>
        <dbReference type="ARBA" id="ARBA00004651"/>
    </source>
</evidence>
<comment type="similarity">
    <text evidence="2">Belongs to the glutamate-gated ion channel (TC 1.A.10.1) family.</text>
</comment>
<comment type="subcellular location">
    <subcellularLocation>
        <location evidence="1">Cell membrane</location>
        <topology evidence="1">Multi-pass membrane protein</topology>
    </subcellularLocation>
</comment>
<evidence type="ECO:0000256" key="7">
    <source>
        <dbReference type="ARBA" id="ARBA00023065"/>
    </source>
</evidence>
<feature type="domain" description="Ionotropic glutamate receptor C-terminal" evidence="14">
    <location>
        <begin position="479"/>
        <end position="589"/>
    </location>
</feature>
<keyword evidence="9" id="KW-0675">Receptor</keyword>
<dbReference type="Pfam" id="PF00060">
    <property type="entry name" value="Lig_chan"/>
    <property type="match status" value="1"/>
</dbReference>
<evidence type="ECO:0000256" key="2">
    <source>
        <dbReference type="ARBA" id="ARBA00008685"/>
    </source>
</evidence>
<dbReference type="Pfam" id="PF10613">
    <property type="entry name" value="Lig_chan-Glu_bd"/>
    <property type="match status" value="1"/>
</dbReference>
<gene>
    <name evidence="16" type="ORF">JTE90_000225</name>
</gene>
<evidence type="ECO:0000259" key="14">
    <source>
        <dbReference type="Pfam" id="PF00060"/>
    </source>
</evidence>
<keyword evidence="7" id="KW-0406">Ion transport</keyword>
<evidence type="ECO:0000313" key="17">
    <source>
        <dbReference type="Proteomes" id="UP000827092"/>
    </source>
</evidence>
<feature type="transmembrane region" description="Helical" evidence="13">
    <location>
        <begin position="515"/>
        <end position="531"/>
    </location>
</feature>
<evidence type="ECO:0000256" key="5">
    <source>
        <dbReference type="ARBA" id="ARBA00022692"/>
    </source>
</evidence>
<dbReference type="Proteomes" id="UP000827092">
    <property type="component" value="Unassembled WGS sequence"/>
</dbReference>
<comment type="caution">
    <text evidence="16">The sequence shown here is derived from an EMBL/GenBank/DDBJ whole genome shotgun (WGS) entry which is preliminary data.</text>
</comment>
<evidence type="ECO:0000256" key="12">
    <source>
        <dbReference type="ARBA" id="ARBA00023303"/>
    </source>
</evidence>
<keyword evidence="4" id="KW-1003">Cell membrane</keyword>
<proteinExistence type="inferred from homology"/>
<dbReference type="Gene3D" id="1.10.287.70">
    <property type="match status" value="1"/>
</dbReference>
<keyword evidence="6 13" id="KW-1133">Transmembrane helix</keyword>
<dbReference type="GO" id="GO:0005886">
    <property type="term" value="C:plasma membrane"/>
    <property type="evidence" value="ECO:0007669"/>
    <property type="project" value="UniProtKB-SubCell"/>
</dbReference>
<keyword evidence="12" id="KW-0407">Ion channel</keyword>